<accession>A0A150NGS7</accession>
<sequence>MGENYYDGYNLPEDMAYSDGSEKLVFVSHGKYSLTTLQAKNNDELSVLVENVLMDKTEEEAPDWFQELHFLMILNKMKLYK</sequence>
<protein>
    <submittedName>
        <fullName evidence="1">Uncharacterized protein</fullName>
    </submittedName>
</protein>
<dbReference type="PATRIC" id="fig|28037.237.peg.1861"/>
<dbReference type="AlphaFoldDB" id="A0A150NGS7"/>
<reference evidence="1 2" key="1">
    <citation type="submission" date="2016-01" db="EMBL/GenBank/DDBJ databases">
        <title>Highly variable Streptococcus oralis are common among viridans streptococci isolated from primates.</title>
        <authorList>
            <person name="Denapaite D."/>
            <person name="Rieger M."/>
            <person name="Koendgen S."/>
            <person name="Brueckner R."/>
            <person name="Ochigava I."/>
            <person name="Kappeler P."/>
            <person name="Maetz-Rensing K."/>
            <person name="Leendertz F."/>
            <person name="Hakenbeck R."/>
        </authorList>
    </citation>
    <scope>NUCLEOTIDE SEQUENCE [LARGE SCALE GENOMIC DNA]</scope>
    <source>
        <strain evidence="1 2">10712</strain>
    </source>
</reference>
<proteinExistence type="predicted"/>
<dbReference type="Proteomes" id="UP000075618">
    <property type="component" value="Unassembled WGS sequence"/>
</dbReference>
<dbReference type="EMBL" id="LROT01000032">
    <property type="protein sequence ID" value="KYF32596.1"/>
    <property type="molecule type" value="Genomic_DNA"/>
</dbReference>
<evidence type="ECO:0000313" key="2">
    <source>
        <dbReference type="Proteomes" id="UP000075618"/>
    </source>
</evidence>
<name>A0A150NGS7_STRMT</name>
<organism evidence="1 2">
    <name type="scientific">Streptococcus mitis</name>
    <dbReference type="NCBI Taxonomy" id="28037"/>
    <lineage>
        <taxon>Bacteria</taxon>
        <taxon>Bacillati</taxon>
        <taxon>Bacillota</taxon>
        <taxon>Bacilli</taxon>
        <taxon>Lactobacillales</taxon>
        <taxon>Streptococcaceae</taxon>
        <taxon>Streptococcus</taxon>
        <taxon>Streptococcus mitis group</taxon>
    </lineage>
</organism>
<comment type="caution">
    <text evidence="1">The sequence shown here is derived from an EMBL/GenBank/DDBJ whole genome shotgun (WGS) entry which is preliminary data.</text>
</comment>
<gene>
    <name evidence="1" type="ORF">SMI10712_01496</name>
</gene>
<evidence type="ECO:0000313" key="1">
    <source>
        <dbReference type="EMBL" id="KYF32596.1"/>
    </source>
</evidence>